<dbReference type="STRING" id="418985.A0A1V9Y0F1"/>
<dbReference type="GO" id="GO:0005615">
    <property type="term" value="C:extracellular space"/>
    <property type="evidence" value="ECO:0007669"/>
    <property type="project" value="TreeGrafter"/>
</dbReference>
<feature type="chain" id="PRO_5012325441" description="Beta-glucuronidase" evidence="7">
    <location>
        <begin position="22"/>
        <end position="646"/>
    </location>
</feature>
<comment type="function">
    <text evidence="1">Plays an important role in the degradation of dermatan and keratan sulfates.</text>
</comment>
<evidence type="ECO:0000256" key="1">
    <source>
        <dbReference type="ARBA" id="ARBA00003025"/>
    </source>
</evidence>
<dbReference type="FunFam" id="3.20.20.80:FF:000029">
    <property type="entry name" value="Beta-glucuronidase"/>
    <property type="match status" value="1"/>
</dbReference>
<evidence type="ECO:0000313" key="12">
    <source>
        <dbReference type="Proteomes" id="UP000192247"/>
    </source>
</evidence>
<dbReference type="Pfam" id="PF02837">
    <property type="entry name" value="Glyco_hydro_2_N"/>
    <property type="match status" value="1"/>
</dbReference>
<dbReference type="InterPro" id="IPR008979">
    <property type="entry name" value="Galactose-bd-like_sf"/>
</dbReference>
<evidence type="ECO:0000259" key="8">
    <source>
        <dbReference type="Pfam" id="PF00703"/>
    </source>
</evidence>
<name>A0A1V9Y0F1_9ACAR</name>
<comment type="similarity">
    <text evidence="2">Belongs to the glycosyl hydrolase 2 family.</text>
</comment>
<proteinExistence type="inferred from homology"/>
<evidence type="ECO:0000256" key="2">
    <source>
        <dbReference type="ARBA" id="ARBA00007401"/>
    </source>
</evidence>
<dbReference type="Pfam" id="PF02836">
    <property type="entry name" value="Glyco_hydro_2_C"/>
    <property type="match status" value="1"/>
</dbReference>
<dbReference type="GO" id="GO:0004566">
    <property type="term" value="F:beta-glucuronidase activity"/>
    <property type="evidence" value="ECO:0007669"/>
    <property type="project" value="UniProtKB-EC"/>
</dbReference>
<evidence type="ECO:0000256" key="7">
    <source>
        <dbReference type="SAM" id="SignalP"/>
    </source>
</evidence>
<dbReference type="AlphaFoldDB" id="A0A1V9Y0F1"/>
<sequence length="646" mass="73046">MGRLPVCIALISVWCAQDVRSVLYPREGPTRDVRRLDGVWAFKLSPINDPDRGFVDGWYKHAWSKMGLSYEPMPVPASYNDIGQADELRNHVGWAWYQRSFHVPTSWKAKRVVLYFGSVHYNTAVFLNGHLATEHTVGHLPFEVEVNNFLDNSSSLNVITVAVNNTLTLNTIPQGTLTLKINNTNYPPFYYTNTGNFDFFNYAGIHRGVFLYETEDNYVSDVYVNTLKADENESLINYTVTLAGASSSRLICQVSVRDRQDEEVATAHGCLGQFYITKAKLWWTHTLSNEPGYQYTLVVSVLNGTKLIDSYPVKFGIRTVGIVGTRFMLNGKDFYFTGFGKHEDSDIRGKGLDNALNVKDMNMVKWLGANSFRTSHYPYSEELMDLADEMGIAVIDETPAVGLMHFSGNVLKLHKHILTELISRDKNRPSVFMWSVANEPQSNQAESADYFKEVVLHAKSLDRARPVTAALSVDPSVDHIGQFMDVIMFNKYASWYSDAGVLQVIYSQVINTYTSWYNLHKKPVMISEYGADTVPGLHASPAWMFSEDYQSELLIKHHRAFDYLRTQGWFIGEHVWNFADFMTAQGLTRVIGNRKGVLTRQREPKAAARILRCRYFTLGGIATTDDSFYCPAPFAGQNDCSDDATA</sequence>
<dbReference type="PRINTS" id="PR00132">
    <property type="entry name" value="GLHYDRLASE2"/>
</dbReference>
<keyword evidence="7" id="KW-0732">Signal</keyword>
<dbReference type="InterPro" id="IPR006104">
    <property type="entry name" value="Glyco_hydro_2_N"/>
</dbReference>
<dbReference type="SUPFAM" id="SSF49785">
    <property type="entry name" value="Galactose-binding domain-like"/>
    <property type="match status" value="1"/>
</dbReference>
<dbReference type="InterPro" id="IPR006101">
    <property type="entry name" value="Glyco_hydro_2"/>
</dbReference>
<dbReference type="InterPro" id="IPR006102">
    <property type="entry name" value="Ig-like_GH2"/>
</dbReference>
<evidence type="ECO:0000256" key="3">
    <source>
        <dbReference type="ARBA" id="ARBA00012761"/>
    </source>
</evidence>
<accession>A0A1V9Y0F1</accession>
<dbReference type="EC" id="3.2.1.31" evidence="3"/>
<dbReference type="SUPFAM" id="SSF51445">
    <property type="entry name" value="(Trans)glycosidases"/>
    <property type="match status" value="1"/>
</dbReference>
<feature type="domain" description="Glycoside hydrolase family 2 immunoglobulin-like beta-sandwich" evidence="8">
    <location>
        <begin position="218"/>
        <end position="318"/>
    </location>
</feature>
<dbReference type="GO" id="GO:0005975">
    <property type="term" value="P:carbohydrate metabolic process"/>
    <property type="evidence" value="ECO:0007669"/>
    <property type="project" value="InterPro"/>
</dbReference>
<feature type="domain" description="Glycosyl hydrolases family 2 sugar binding" evidence="10">
    <location>
        <begin position="34"/>
        <end position="214"/>
    </location>
</feature>
<evidence type="ECO:0000256" key="5">
    <source>
        <dbReference type="ARBA" id="ARBA00022801"/>
    </source>
</evidence>
<dbReference type="Proteomes" id="UP000192247">
    <property type="component" value="Unassembled WGS sequence"/>
</dbReference>
<organism evidence="11 12">
    <name type="scientific">Tropilaelaps mercedesae</name>
    <dbReference type="NCBI Taxonomy" id="418985"/>
    <lineage>
        <taxon>Eukaryota</taxon>
        <taxon>Metazoa</taxon>
        <taxon>Ecdysozoa</taxon>
        <taxon>Arthropoda</taxon>
        <taxon>Chelicerata</taxon>
        <taxon>Arachnida</taxon>
        <taxon>Acari</taxon>
        <taxon>Parasitiformes</taxon>
        <taxon>Mesostigmata</taxon>
        <taxon>Gamasina</taxon>
        <taxon>Dermanyssoidea</taxon>
        <taxon>Laelapidae</taxon>
        <taxon>Tropilaelaps</taxon>
    </lineage>
</organism>
<dbReference type="InterPro" id="IPR023232">
    <property type="entry name" value="Glyco_hydro_2_AS"/>
</dbReference>
<dbReference type="InParanoid" id="A0A1V9Y0F1"/>
<dbReference type="Pfam" id="PF00703">
    <property type="entry name" value="Glyco_hydro_2"/>
    <property type="match status" value="1"/>
</dbReference>
<dbReference type="FunCoup" id="A0A1V9Y0F1">
    <property type="interactions" value="307"/>
</dbReference>
<dbReference type="PANTHER" id="PTHR10066:SF67">
    <property type="entry name" value="BETA-GLUCURONIDASE"/>
    <property type="match status" value="1"/>
</dbReference>
<comment type="caution">
    <text evidence="11">The sequence shown here is derived from an EMBL/GenBank/DDBJ whole genome shotgun (WGS) entry which is preliminary data.</text>
</comment>
<evidence type="ECO:0000256" key="4">
    <source>
        <dbReference type="ARBA" id="ARBA00016205"/>
    </source>
</evidence>
<evidence type="ECO:0000259" key="9">
    <source>
        <dbReference type="Pfam" id="PF02836"/>
    </source>
</evidence>
<dbReference type="SUPFAM" id="SSF49303">
    <property type="entry name" value="beta-Galactosidase/glucuronidase domain"/>
    <property type="match status" value="1"/>
</dbReference>
<keyword evidence="12" id="KW-1185">Reference proteome</keyword>
<dbReference type="FunFam" id="2.60.120.260:FF:000027">
    <property type="entry name" value="Beta-glucuronidase"/>
    <property type="match status" value="1"/>
</dbReference>
<evidence type="ECO:0000256" key="6">
    <source>
        <dbReference type="ARBA" id="ARBA00023295"/>
    </source>
</evidence>
<dbReference type="PANTHER" id="PTHR10066">
    <property type="entry name" value="BETA-GLUCURONIDASE"/>
    <property type="match status" value="1"/>
</dbReference>
<dbReference type="InterPro" id="IPR006103">
    <property type="entry name" value="Glyco_hydro_2_cat"/>
</dbReference>
<gene>
    <name evidence="11" type="ORF">BIW11_05910</name>
</gene>
<dbReference type="InterPro" id="IPR036156">
    <property type="entry name" value="Beta-gal/glucu_dom_sf"/>
</dbReference>
<keyword evidence="6" id="KW-0326">Glycosidase</keyword>
<dbReference type="PROSITE" id="PS00608">
    <property type="entry name" value="GLYCOSYL_HYDROL_F2_2"/>
    <property type="match status" value="1"/>
</dbReference>
<dbReference type="NCBIfam" id="NF007538">
    <property type="entry name" value="PRK10150.1"/>
    <property type="match status" value="1"/>
</dbReference>
<dbReference type="InterPro" id="IPR013783">
    <property type="entry name" value="Ig-like_fold"/>
</dbReference>
<dbReference type="InterPro" id="IPR017853">
    <property type="entry name" value="GH"/>
</dbReference>
<evidence type="ECO:0000313" key="11">
    <source>
        <dbReference type="EMBL" id="OQR79191.1"/>
    </source>
</evidence>
<dbReference type="Gene3D" id="3.20.20.80">
    <property type="entry name" value="Glycosidases"/>
    <property type="match status" value="1"/>
</dbReference>
<feature type="signal peptide" evidence="7">
    <location>
        <begin position="1"/>
        <end position="21"/>
    </location>
</feature>
<keyword evidence="5" id="KW-0378">Hydrolase</keyword>
<feature type="domain" description="Glycoside hydrolase family 2 catalytic" evidence="9">
    <location>
        <begin position="323"/>
        <end position="616"/>
    </location>
</feature>
<dbReference type="Gene3D" id="2.60.120.260">
    <property type="entry name" value="Galactose-binding domain-like"/>
    <property type="match status" value="1"/>
</dbReference>
<protein>
    <recommendedName>
        <fullName evidence="4">Beta-glucuronidase</fullName>
        <ecNumber evidence="3">3.2.1.31</ecNumber>
    </recommendedName>
</protein>
<dbReference type="GO" id="GO:0019391">
    <property type="term" value="P:glucuronoside catabolic process"/>
    <property type="evidence" value="ECO:0007669"/>
    <property type="project" value="TreeGrafter"/>
</dbReference>
<reference evidence="11 12" key="1">
    <citation type="journal article" date="2017" name="Gigascience">
        <title>Draft genome of the honey bee ectoparasitic mite, Tropilaelaps mercedesae, is shaped by the parasitic life history.</title>
        <authorList>
            <person name="Dong X."/>
            <person name="Armstrong S.D."/>
            <person name="Xia D."/>
            <person name="Makepeace B.L."/>
            <person name="Darby A.C."/>
            <person name="Kadowaki T."/>
        </authorList>
    </citation>
    <scope>NUCLEOTIDE SEQUENCE [LARGE SCALE GENOMIC DNA]</scope>
    <source>
        <strain evidence="11">Wuxi-XJTLU</strain>
    </source>
</reference>
<dbReference type="OrthoDB" id="408532at2759"/>
<dbReference type="GO" id="GO:0030246">
    <property type="term" value="F:carbohydrate binding"/>
    <property type="evidence" value="ECO:0007669"/>
    <property type="project" value="TreeGrafter"/>
</dbReference>
<dbReference type="EMBL" id="MNPL01001400">
    <property type="protein sequence ID" value="OQR79191.1"/>
    <property type="molecule type" value="Genomic_DNA"/>
</dbReference>
<evidence type="ECO:0000259" key="10">
    <source>
        <dbReference type="Pfam" id="PF02837"/>
    </source>
</evidence>
<dbReference type="Gene3D" id="2.60.40.10">
    <property type="entry name" value="Immunoglobulins"/>
    <property type="match status" value="1"/>
</dbReference>